<comment type="caution">
    <text evidence="1">The sequence shown here is derived from an EMBL/GenBank/DDBJ whole genome shotgun (WGS) entry which is preliminary data.</text>
</comment>
<proteinExistence type="predicted"/>
<dbReference type="SUPFAM" id="SSF140453">
    <property type="entry name" value="EsxAB dimer-like"/>
    <property type="match status" value="1"/>
</dbReference>
<dbReference type="Gene3D" id="1.10.287.1060">
    <property type="entry name" value="ESAT-6-like"/>
    <property type="match status" value="1"/>
</dbReference>
<dbReference type="EMBL" id="JAUZMZ010000013">
    <property type="protein sequence ID" value="MEE2031328.1"/>
    <property type="molecule type" value="Genomic_DNA"/>
</dbReference>
<sequence length="232" mass="24116">MTAPVHALDAPAGSDPIPDLLEEALGLYYISPSFYIQKFCTGVIGVDPWAMASEKCSGDWGAIARAGESVHNLAAFDRIYAAGIGAAAATSEPWTGTAADATRDYLARLQNAVDSRANQLDRIGTQLEQMAVAMYELGRAVGDTLAAITDSAIIAIIHIAAAKAALLTGVGVVASTAASGLAAVEIARILDAWSTITSVWTKTWTLVQALMSGLVGSLATMERIELPPLPTT</sequence>
<evidence type="ECO:0000313" key="1">
    <source>
        <dbReference type="EMBL" id="MEE2031328.1"/>
    </source>
</evidence>
<dbReference type="RefSeq" id="WP_330150766.1">
    <property type="nucleotide sequence ID" value="NZ_JAUZMZ010000013.1"/>
</dbReference>
<name>A0ABU7JMR4_9NOCA</name>
<reference evidence="1 2" key="1">
    <citation type="submission" date="2023-08" db="EMBL/GenBank/DDBJ databases">
        <authorList>
            <person name="Girao M."/>
            <person name="Carvalho M.F."/>
        </authorList>
    </citation>
    <scope>NUCLEOTIDE SEQUENCE [LARGE SCALE GENOMIC DNA]</scope>
    <source>
        <strain evidence="1 2">CC-R104</strain>
    </source>
</reference>
<evidence type="ECO:0008006" key="3">
    <source>
        <dbReference type="Google" id="ProtNLM"/>
    </source>
</evidence>
<dbReference type="Proteomes" id="UP001331936">
    <property type="component" value="Unassembled WGS sequence"/>
</dbReference>
<protein>
    <recommendedName>
        <fullName evidence="3">ESX-1 secretion-associated protein EspA/EspE-like domain-containing protein</fullName>
    </recommendedName>
</protein>
<organism evidence="1 2">
    <name type="scientific">Rhodococcus chondri</name>
    <dbReference type="NCBI Taxonomy" id="3065941"/>
    <lineage>
        <taxon>Bacteria</taxon>
        <taxon>Bacillati</taxon>
        <taxon>Actinomycetota</taxon>
        <taxon>Actinomycetes</taxon>
        <taxon>Mycobacteriales</taxon>
        <taxon>Nocardiaceae</taxon>
        <taxon>Rhodococcus</taxon>
    </lineage>
</organism>
<evidence type="ECO:0000313" key="2">
    <source>
        <dbReference type="Proteomes" id="UP001331936"/>
    </source>
</evidence>
<keyword evidence="2" id="KW-1185">Reference proteome</keyword>
<dbReference type="InterPro" id="IPR036689">
    <property type="entry name" value="ESAT-6-like_sf"/>
</dbReference>
<gene>
    <name evidence="1" type="ORF">Q8814_04250</name>
</gene>
<accession>A0ABU7JMR4</accession>